<name>A0AA36CQR2_9BILA</name>
<dbReference type="InterPro" id="IPR008158">
    <property type="entry name" value="Translocase_Sec61-g"/>
</dbReference>
<sequence length="95" mass="11203">MVHITSHHSDFDKLQKKLAHSWRYTRAQMDVLENQLDRAGIFSRDSTRFFQKCTKPDRKEYQRIVIATSIGVAIMGFLGFFVKLIHYPIKQILFS</sequence>
<evidence type="ECO:0000256" key="9">
    <source>
        <dbReference type="ARBA" id="ARBA00023136"/>
    </source>
</evidence>
<comment type="subcellular location">
    <subcellularLocation>
        <location evidence="1">Endoplasmic reticulum membrane</location>
        <topology evidence="1">Single-pass membrane protein</topology>
    </subcellularLocation>
</comment>
<dbReference type="InterPro" id="IPR023391">
    <property type="entry name" value="Prot_translocase_SecE_dom_sf"/>
</dbReference>
<feature type="transmembrane region" description="Helical" evidence="10">
    <location>
        <begin position="64"/>
        <end position="85"/>
    </location>
</feature>
<evidence type="ECO:0000256" key="3">
    <source>
        <dbReference type="ARBA" id="ARBA00022448"/>
    </source>
</evidence>
<gene>
    <name evidence="11" type="ORF">MSPICULIGERA_LOCUS11449</name>
</gene>
<evidence type="ECO:0000313" key="11">
    <source>
        <dbReference type="EMBL" id="CAJ0573080.1"/>
    </source>
</evidence>
<keyword evidence="12" id="KW-1185">Reference proteome</keyword>
<keyword evidence="5" id="KW-0256">Endoplasmic reticulum</keyword>
<evidence type="ECO:0000256" key="4">
    <source>
        <dbReference type="ARBA" id="ARBA00022692"/>
    </source>
</evidence>
<feature type="non-terminal residue" evidence="11">
    <location>
        <position position="1"/>
    </location>
</feature>
<reference evidence="11" key="1">
    <citation type="submission" date="2023-06" db="EMBL/GenBank/DDBJ databases">
        <authorList>
            <person name="Delattre M."/>
        </authorList>
    </citation>
    <scope>NUCLEOTIDE SEQUENCE</scope>
    <source>
        <strain evidence="11">AF72</strain>
    </source>
</reference>
<dbReference type="NCBIfam" id="TIGR00327">
    <property type="entry name" value="secE_euk_arch"/>
    <property type="match status" value="1"/>
</dbReference>
<dbReference type="GO" id="GO:0006605">
    <property type="term" value="P:protein targeting"/>
    <property type="evidence" value="ECO:0007669"/>
    <property type="project" value="InterPro"/>
</dbReference>
<evidence type="ECO:0000256" key="2">
    <source>
        <dbReference type="ARBA" id="ARBA00008274"/>
    </source>
</evidence>
<dbReference type="Gene3D" id="1.20.5.820">
    <property type="entry name" value="Preprotein translocase SecE subunit"/>
    <property type="match status" value="1"/>
</dbReference>
<evidence type="ECO:0000256" key="10">
    <source>
        <dbReference type="SAM" id="Phobius"/>
    </source>
</evidence>
<evidence type="ECO:0000313" key="12">
    <source>
        <dbReference type="Proteomes" id="UP001177023"/>
    </source>
</evidence>
<keyword evidence="8" id="KW-0811">Translocation</keyword>
<keyword evidence="6" id="KW-0653">Protein transport</keyword>
<accession>A0AA36CQR2</accession>
<evidence type="ECO:0000256" key="8">
    <source>
        <dbReference type="ARBA" id="ARBA00023010"/>
    </source>
</evidence>
<comment type="similarity">
    <text evidence="2">Belongs to the SecE/SEC61-gamma family.</text>
</comment>
<evidence type="ECO:0000256" key="1">
    <source>
        <dbReference type="ARBA" id="ARBA00004389"/>
    </source>
</evidence>
<keyword evidence="4 10" id="KW-0812">Transmembrane</keyword>
<comment type="caution">
    <text evidence="11">The sequence shown here is derived from an EMBL/GenBank/DDBJ whole genome shotgun (WGS) entry which is preliminary data.</text>
</comment>
<dbReference type="PANTHER" id="PTHR12309">
    <property type="entry name" value="SEC61 GAMMA SUBUNIT"/>
    <property type="match status" value="1"/>
</dbReference>
<dbReference type="GO" id="GO:0006886">
    <property type="term" value="P:intracellular protein transport"/>
    <property type="evidence" value="ECO:0007669"/>
    <property type="project" value="InterPro"/>
</dbReference>
<protein>
    <recommendedName>
        <fullName evidence="13">Protein transport protein Sec61 subunit gamma</fullName>
    </recommendedName>
</protein>
<evidence type="ECO:0008006" key="13">
    <source>
        <dbReference type="Google" id="ProtNLM"/>
    </source>
</evidence>
<dbReference type="HAMAP" id="MF_00422">
    <property type="entry name" value="SecE"/>
    <property type="match status" value="1"/>
</dbReference>
<dbReference type="EMBL" id="CATQJA010002613">
    <property type="protein sequence ID" value="CAJ0573080.1"/>
    <property type="molecule type" value="Genomic_DNA"/>
</dbReference>
<evidence type="ECO:0000256" key="6">
    <source>
        <dbReference type="ARBA" id="ARBA00022927"/>
    </source>
</evidence>
<evidence type="ECO:0000256" key="7">
    <source>
        <dbReference type="ARBA" id="ARBA00022989"/>
    </source>
</evidence>
<dbReference type="AlphaFoldDB" id="A0AA36CQR2"/>
<proteinExistence type="inferred from homology"/>
<evidence type="ECO:0000256" key="5">
    <source>
        <dbReference type="ARBA" id="ARBA00022824"/>
    </source>
</evidence>
<organism evidence="11 12">
    <name type="scientific">Mesorhabditis spiculigera</name>
    <dbReference type="NCBI Taxonomy" id="96644"/>
    <lineage>
        <taxon>Eukaryota</taxon>
        <taxon>Metazoa</taxon>
        <taxon>Ecdysozoa</taxon>
        <taxon>Nematoda</taxon>
        <taxon>Chromadorea</taxon>
        <taxon>Rhabditida</taxon>
        <taxon>Rhabditina</taxon>
        <taxon>Rhabditomorpha</taxon>
        <taxon>Rhabditoidea</taxon>
        <taxon>Rhabditidae</taxon>
        <taxon>Mesorhabditinae</taxon>
        <taxon>Mesorhabditis</taxon>
    </lineage>
</organism>
<dbReference type="SUPFAM" id="SSF103456">
    <property type="entry name" value="Preprotein translocase SecE subunit"/>
    <property type="match status" value="1"/>
</dbReference>
<dbReference type="GO" id="GO:0005789">
    <property type="term" value="C:endoplasmic reticulum membrane"/>
    <property type="evidence" value="ECO:0007669"/>
    <property type="project" value="UniProtKB-SubCell"/>
</dbReference>
<keyword evidence="9 10" id="KW-0472">Membrane</keyword>
<dbReference type="GO" id="GO:0008320">
    <property type="term" value="F:protein transmembrane transporter activity"/>
    <property type="evidence" value="ECO:0007669"/>
    <property type="project" value="InterPro"/>
</dbReference>
<dbReference type="InterPro" id="IPR001901">
    <property type="entry name" value="Translocase_SecE/Sec61-g"/>
</dbReference>
<keyword evidence="7 10" id="KW-1133">Transmembrane helix</keyword>
<keyword evidence="3" id="KW-0813">Transport</keyword>
<dbReference type="Pfam" id="PF00584">
    <property type="entry name" value="SecE"/>
    <property type="match status" value="1"/>
</dbReference>
<dbReference type="Proteomes" id="UP001177023">
    <property type="component" value="Unassembled WGS sequence"/>
</dbReference>